<sequence length="609" mass="68595">MGSNAEAWLVEDETAREMLERVLTERPFLLLPPLHRVPLRVGNIVELSGPCSSAKTHILMQAAITCILPKQWRGVNFGGLGHLAMFLDLDCRFDILRFSELLNHRIMEAENGSSSEEAQNATRKHYNEELFALCMRRFLYIRCYDSSEFLATLKTLHYRIQKEKEAHGVNVHLLLIDSIGAFHWVDRGSLSFSLEGDNRKSLHLQSVSNTVVEEIRKLLLVHPMLMIATKTVTLGNRYSTNDIRWKSPSMDNPNSRNMTSSDQHLPYREYMPAVWQSFVTHRILVRATEDGFANDECQNVSVYLSEWLLPPLNSLDKFIVRDEEFVTMVPEDHETTCWGCGIRLLLPTYAPVFKCGWCGAVTNQNVNKPDTKGFWWRRLRDRCFVCILLIFMLFVICGGVWAVYPVVFSISNTCGIVHSVLTVFLATTTVATFCLAAFRCAGTPPIILWGSYPVVGKGGLENYTFCHYCSKPKSPRAHHCRSCGTCILDMDHHCPFIGNCVGAANHRHFIIFLCSAVVSTIYVSIMSAYAGLHIWPPLKYRSFVHLNGVSSTLALRAVKEVSIALLSSAVQLSARGLILVYLFVSSISVQIGSPSPLVTHQRKIAQQST</sequence>
<gene>
    <name evidence="8" type="ORF">CCACVL1_16135</name>
</gene>
<comment type="similarity">
    <text evidence="2 6">Belongs to the DHHC palmitoyltransferase family.</text>
</comment>
<evidence type="ECO:0000256" key="5">
    <source>
        <dbReference type="ARBA" id="ARBA00023136"/>
    </source>
</evidence>
<feature type="domain" description="RecA family profile 1" evidence="7">
    <location>
        <begin position="19"/>
        <end position="232"/>
    </location>
</feature>
<dbReference type="InterPro" id="IPR027417">
    <property type="entry name" value="P-loop_NTPase"/>
</dbReference>
<evidence type="ECO:0000256" key="3">
    <source>
        <dbReference type="ARBA" id="ARBA00022692"/>
    </source>
</evidence>
<feature type="transmembrane region" description="Helical" evidence="6">
    <location>
        <begin position="416"/>
        <end position="438"/>
    </location>
</feature>
<organism evidence="8 9">
    <name type="scientific">Corchorus capsularis</name>
    <name type="common">Jute</name>
    <dbReference type="NCBI Taxonomy" id="210143"/>
    <lineage>
        <taxon>Eukaryota</taxon>
        <taxon>Viridiplantae</taxon>
        <taxon>Streptophyta</taxon>
        <taxon>Embryophyta</taxon>
        <taxon>Tracheophyta</taxon>
        <taxon>Spermatophyta</taxon>
        <taxon>Magnoliopsida</taxon>
        <taxon>eudicotyledons</taxon>
        <taxon>Gunneridae</taxon>
        <taxon>Pentapetalae</taxon>
        <taxon>rosids</taxon>
        <taxon>malvids</taxon>
        <taxon>Malvales</taxon>
        <taxon>Malvaceae</taxon>
        <taxon>Grewioideae</taxon>
        <taxon>Apeibeae</taxon>
        <taxon>Corchorus</taxon>
    </lineage>
</organism>
<evidence type="ECO:0000259" key="7">
    <source>
        <dbReference type="PROSITE" id="PS50162"/>
    </source>
</evidence>
<dbReference type="GO" id="GO:0000724">
    <property type="term" value="P:double-strand break repair via homologous recombination"/>
    <property type="evidence" value="ECO:0007669"/>
    <property type="project" value="InterPro"/>
</dbReference>
<proteinExistence type="inferred from homology"/>
<dbReference type="PANTHER" id="PTHR46644:SF2">
    <property type="entry name" value="DNA REPAIR PROTEIN XRCC2"/>
    <property type="match status" value="1"/>
</dbReference>
<evidence type="ECO:0000313" key="9">
    <source>
        <dbReference type="Proteomes" id="UP000188268"/>
    </source>
</evidence>
<feature type="transmembrane region" description="Helical" evidence="6">
    <location>
        <begin position="383"/>
        <end position="404"/>
    </location>
</feature>
<dbReference type="GO" id="GO:0005657">
    <property type="term" value="C:replication fork"/>
    <property type="evidence" value="ECO:0007669"/>
    <property type="project" value="InterPro"/>
</dbReference>
<dbReference type="Gene3D" id="3.40.50.300">
    <property type="entry name" value="P-loop containing nucleotide triphosphate hydrolases"/>
    <property type="match status" value="1"/>
</dbReference>
<name>A0A1R3HYX3_COCAP</name>
<dbReference type="InterPro" id="IPR030547">
    <property type="entry name" value="XRCC2"/>
</dbReference>
<comment type="caution">
    <text evidence="8">The sequence shown here is derived from an EMBL/GenBank/DDBJ whole genome shotgun (WGS) entry which is preliminary data.</text>
</comment>
<keyword evidence="9" id="KW-1185">Reference proteome</keyword>
<dbReference type="AlphaFoldDB" id="A0A1R3HYX3"/>
<dbReference type="GO" id="GO:0005524">
    <property type="term" value="F:ATP binding"/>
    <property type="evidence" value="ECO:0007669"/>
    <property type="project" value="InterPro"/>
</dbReference>
<evidence type="ECO:0000256" key="4">
    <source>
        <dbReference type="ARBA" id="ARBA00022989"/>
    </source>
</evidence>
<dbReference type="Gramene" id="OMO75553">
    <property type="protein sequence ID" value="OMO75553"/>
    <property type="gene ID" value="CCACVL1_16135"/>
</dbReference>
<dbReference type="PROSITE" id="PS50216">
    <property type="entry name" value="DHHC"/>
    <property type="match status" value="1"/>
</dbReference>
<dbReference type="PANTHER" id="PTHR46644">
    <property type="entry name" value="DNA REPAIR PROTEIN XRCC2"/>
    <property type="match status" value="1"/>
</dbReference>
<keyword evidence="4 6" id="KW-1133">Transmembrane helix</keyword>
<comment type="domain">
    <text evidence="6">The DHHC domain is required for palmitoyltransferase activity.</text>
</comment>
<dbReference type="GO" id="GO:0012505">
    <property type="term" value="C:endomembrane system"/>
    <property type="evidence" value="ECO:0007669"/>
    <property type="project" value="UniProtKB-SubCell"/>
</dbReference>
<dbReference type="InterPro" id="IPR020588">
    <property type="entry name" value="RecA_ATP-bd"/>
</dbReference>
<keyword evidence="5 6" id="KW-0472">Membrane</keyword>
<dbReference type="GO" id="GO:0140664">
    <property type="term" value="F:ATP-dependent DNA damage sensor activity"/>
    <property type="evidence" value="ECO:0007669"/>
    <property type="project" value="InterPro"/>
</dbReference>
<evidence type="ECO:0000256" key="1">
    <source>
        <dbReference type="ARBA" id="ARBA00004127"/>
    </source>
</evidence>
<keyword evidence="6 8" id="KW-0808">Transferase</keyword>
<comment type="subcellular location">
    <subcellularLocation>
        <location evidence="1">Endomembrane system</location>
        <topology evidence="1">Multi-pass membrane protein</topology>
    </subcellularLocation>
</comment>
<dbReference type="EMBL" id="AWWV01011009">
    <property type="protein sequence ID" value="OMO75553.1"/>
    <property type="molecule type" value="Genomic_DNA"/>
</dbReference>
<reference evidence="8 9" key="1">
    <citation type="submission" date="2013-09" db="EMBL/GenBank/DDBJ databases">
        <title>Corchorus capsularis genome sequencing.</title>
        <authorList>
            <person name="Alam M."/>
            <person name="Haque M.S."/>
            <person name="Islam M.S."/>
            <person name="Emdad E.M."/>
            <person name="Islam M.M."/>
            <person name="Ahmed B."/>
            <person name="Halim A."/>
            <person name="Hossen Q.M.M."/>
            <person name="Hossain M.Z."/>
            <person name="Ahmed R."/>
            <person name="Khan M.M."/>
            <person name="Islam R."/>
            <person name="Rashid M.M."/>
            <person name="Khan S.A."/>
            <person name="Rahman M.S."/>
            <person name="Alam M."/>
        </authorList>
    </citation>
    <scope>NUCLEOTIDE SEQUENCE [LARGE SCALE GENOMIC DNA]</scope>
    <source>
        <strain evidence="9">cv. CVL-1</strain>
        <tissue evidence="8">Whole seedling</tissue>
    </source>
</reference>
<dbReference type="SUPFAM" id="SSF52540">
    <property type="entry name" value="P-loop containing nucleoside triphosphate hydrolases"/>
    <property type="match status" value="1"/>
</dbReference>
<dbReference type="EC" id="2.3.1.225" evidence="6"/>
<comment type="catalytic activity">
    <reaction evidence="6">
        <text>L-cysteinyl-[protein] + hexadecanoyl-CoA = S-hexadecanoyl-L-cysteinyl-[protein] + CoA</text>
        <dbReference type="Rhea" id="RHEA:36683"/>
        <dbReference type="Rhea" id="RHEA-COMP:10131"/>
        <dbReference type="Rhea" id="RHEA-COMP:11032"/>
        <dbReference type="ChEBI" id="CHEBI:29950"/>
        <dbReference type="ChEBI" id="CHEBI:57287"/>
        <dbReference type="ChEBI" id="CHEBI:57379"/>
        <dbReference type="ChEBI" id="CHEBI:74151"/>
        <dbReference type="EC" id="2.3.1.225"/>
    </reaction>
</comment>
<dbReference type="GO" id="GO:0019706">
    <property type="term" value="F:protein-cysteine S-palmitoyltransferase activity"/>
    <property type="evidence" value="ECO:0007669"/>
    <property type="project" value="UniProtKB-EC"/>
</dbReference>
<keyword evidence="6" id="KW-0012">Acyltransferase</keyword>
<protein>
    <recommendedName>
        <fullName evidence="6">S-acyltransferase</fullName>
        <ecNumber evidence="6">2.3.1.225</ecNumber>
    </recommendedName>
    <alternativeName>
        <fullName evidence="6">Palmitoyltransferase</fullName>
    </alternativeName>
</protein>
<dbReference type="Proteomes" id="UP000188268">
    <property type="component" value="Unassembled WGS sequence"/>
</dbReference>
<dbReference type="OrthoDB" id="420422at2759"/>
<keyword evidence="3 6" id="KW-0812">Transmembrane</keyword>
<dbReference type="Pfam" id="PF01529">
    <property type="entry name" value="DHHC"/>
    <property type="match status" value="1"/>
</dbReference>
<dbReference type="InterPro" id="IPR001594">
    <property type="entry name" value="Palmitoyltrfase_DHHC"/>
</dbReference>
<dbReference type="STRING" id="210143.A0A1R3HYX3"/>
<accession>A0A1R3HYX3</accession>
<evidence type="ECO:0000256" key="6">
    <source>
        <dbReference type="RuleBase" id="RU079119"/>
    </source>
</evidence>
<evidence type="ECO:0000313" key="8">
    <source>
        <dbReference type="EMBL" id="OMO75553.1"/>
    </source>
</evidence>
<dbReference type="GO" id="GO:0033063">
    <property type="term" value="C:Rad51B-Rad51C-Rad51D-XRCC2 complex"/>
    <property type="evidence" value="ECO:0007669"/>
    <property type="project" value="InterPro"/>
</dbReference>
<dbReference type="CDD" id="cd19490">
    <property type="entry name" value="XRCC2"/>
    <property type="match status" value="1"/>
</dbReference>
<evidence type="ECO:0000256" key="2">
    <source>
        <dbReference type="ARBA" id="ARBA00008574"/>
    </source>
</evidence>
<dbReference type="GO" id="GO:0003677">
    <property type="term" value="F:DNA binding"/>
    <property type="evidence" value="ECO:0007669"/>
    <property type="project" value="InterPro"/>
</dbReference>
<dbReference type="PROSITE" id="PS50162">
    <property type="entry name" value="RECA_2"/>
    <property type="match status" value="1"/>
</dbReference>
<feature type="transmembrane region" description="Helical" evidence="6">
    <location>
        <begin position="509"/>
        <end position="532"/>
    </location>
</feature>